<evidence type="ECO:0000313" key="4">
    <source>
        <dbReference type="Proteomes" id="UP001165122"/>
    </source>
</evidence>
<keyword evidence="4" id="KW-1185">Reference proteome</keyword>
<feature type="region of interest" description="Disordered" evidence="1">
    <location>
        <begin position="283"/>
        <end position="338"/>
    </location>
</feature>
<feature type="compositionally biased region" description="Low complexity" evidence="1">
    <location>
        <begin position="298"/>
        <end position="315"/>
    </location>
</feature>
<name>A0A9W6ZEX4_9STRA</name>
<dbReference type="Proteomes" id="UP001165122">
    <property type="component" value="Unassembled WGS sequence"/>
</dbReference>
<evidence type="ECO:0000313" key="3">
    <source>
        <dbReference type="EMBL" id="GMH50986.1"/>
    </source>
</evidence>
<dbReference type="EMBL" id="BRXW01000400">
    <property type="protein sequence ID" value="GMH50986.1"/>
    <property type="molecule type" value="Genomic_DNA"/>
</dbReference>
<dbReference type="AlphaFoldDB" id="A0A9W6ZEX4"/>
<reference evidence="4" key="1">
    <citation type="journal article" date="2023" name="Commun. Biol.">
        <title>Genome analysis of Parmales, the sister group of diatoms, reveals the evolutionary specialization of diatoms from phago-mixotrophs to photoautotrophs.</title>
        <authorList>
            <person name="Ban H."/>
            <person name="Sato S."/>
            <person name="Yoshikawa S."/>
            <person name="Yamada K."/>
            <person name="Nakamura Y."/>
            <person name="Ichinomiya M."/>
            <person name="Sato N."/>
            <person name="Blanc-Mathieu R."/>
            <person name="Endo H."/>
            <person name="Kuwata A."/>
            <person name="Ogata H."/>
        </authorList>
    </citation>
    <scope>NUCLEOTIDE SEQUENCE [LARGE SCALE GENOMIC DNA]</scope>
    <source>
        <strain evidence="4">NIES 3700</strain>
    </source>
</reference>
<sequence length="338" mass="37909">MLFQATHFLYLQHVRKRPYLSFRASKVYGDTLNDTEVLTTRVLCVTPTWFTALQALGVASKNDKALSVLGHVLASLALLGILWSMKKLLFGVTDYLSDVVRDSLNELPASFDQKNDLSRVRTHSAVDEKGVSDKIEAMMNTKNATLTERWELERTLDGDLMTEEERTRWEDNANHKHPSVFKIFGLVIVCVCGAVFMEVGSFLAVTNSASNKWAQWLWFSAAMFGELLVDAYAVQCLSGEDGDIVHSYFRGFFRSTSRQAGRKEVVEDEENFVEVVTSPVHIDDVKTEEDEEREIEPPEITTRAVSARSVGSGSSQKTVTGPQRKKALALKTKKETKS</sequence>
<keyword evidence="2" id="KW-1133">Transmembrane helix</keyword>
<organism evidence="3 4">
    <name type="scientific">Triparma laevis f. longispina</name>
    <dbReference type="NCBI Taxonomy" id="1714387"/>
    <lineage>
        <taxon>Eukaryota</taxon>
        <taxon>Sar</taxon>
        <taxon>Stramenopiles</taxon>
        <taxon>Ochrophyta</taxon>
        <taxon>Bolidophyceae</taxon>
        <taxon>Parmales</taxon>
        <taxon>Triparmaceae</taxon>
        <taxon>Triparma</taxon>
    </lineage>
</organism>
<feature type="transmembrane region" description="Helical" evidence="2">
    <location>
        <begin position="183"/>
        <end position="204"/>
    </location>
</feature>
<proteinExistence type="predicted"/>
<keyword evidence="2" id="KW-0472">Membrane</keyword>
<evidence type="ECO:0000256" key="1">
    <source>
        <dbReference type="SAM" id="MobiDB-lite"/>
    </source>
</evidence>
<evidence type="ECO:0000256" key="2">
    <source>
        <dbReference type="SAM" id="Phobius"/>
    </source>
</evidence>
<protein>
    <submittedName>
        <fullName evidence="3">Uncharacterized protein</fullName>
    </submittedName>
</protein>
<gene>
    <name evidence="3" type="ORF">TrLO_g12735</name>
</gene>
<feature type="transmembrane region" description="Helical" evidence="2">
    <location>
        <begin position="65"/>
        <end position="83"/>
    </location>
</feature>
<comment type="caution">
    <text evidence="3">The sequence shown here is derived from an EMBL/GenBank/DDBJ whole genome shotgun (WGS) entry which is preliminary data.</text>
</comment>
<accession>A0A9W6ZEX4</accession>
<keyword evidence="2" id="KW-0812">Transmembrane</keyword>